<evidence type="ECO:0000313" key="6">
    <source>
        <dbReference type="EMBL" id="KAK3032235.1"/>
    </source>
</evidence>
<keyword evidence="2" id="KW-0479">Metal-binding</keyword>
<dbReference type="GO" id="GO:0036444">
    <property type="term" value="P:calcium import into the mitochondrion"/>
    <property type="evidence" value="ECO:0007669"/>
    <property type="project" value="TreeGrafter"/>
</dbReference>
<evidence type="ECO:0000256" key="4">
    <source>
        <dbReference type="ARBA" id="ARBA00023136"/>
    </source>
</evidence>
<reference evidence="6" key="1">
    <citation type="submission" date="2022-12" db="EMBL/GenBank/DDBJ databases">
        <title>Draft genome assemblies for two species of Escallonia (Escalloniales).</title>
        <authorList>
            <person name="Chanderbali A."/>
            <person name="Dervinis C."/>
            <person name="Anghel I."/>
            <person name="Soltis D."/>
            <person name="Soltis P."/>
            <person name="Zapata F."/>
        </authorList>
    </citation>
    <scope>NUCLEOTIDE SEQUENCE</scope>
    <source>
        <strain evidence="6">UCBG64.0493</strain>
        <tissue evidence="6">Leaf</tissue>
    </source>
</reference>
<dbReference type="PANTHER" id="PTHR12294">
    <property type="entry name" value="EF HAND DOMAIN FAMILY A1,A2-RELATED"/>
    <property type="match status" value="1"/>
</dbReference>
<sequence length="166" mass="17671">MEAVAVAFRVVVVVDVMAVALRRGCGILVYGGAVVAFKVVLGVVVNAIAVAVRRGYGGGEILVQRGCGGAWNVVFEYFASIKSPTGEIFMTPADLMRAVVPVFEYFASIKSPTGEIFMTPADLMRAVVPVFPPSEANCVRDGYLKGESVPGELRCSSFKVLYAFGH</sequence>
<keyword evidence="5" id="KW-0812">Transmembrane</keyword>
<keyword evidence="7" id="KW-1185">Reference proteome</keyword>
<dbReference type="AlphaFoldDB" id="A0AA89B8J0"/>
<keyword evidence="5" id="KW-1133">Transmembrane helix</keyword>
<evidence type="ECO:0000256" key="5">
    <source>
        <dbReference type="SAM" id="Phobius"/>
    </source>
</evidence>
<evidence type="ECO:0000256" key="1">
    <source>
        <dbReference type="ARBA" id="ARBA00004273"/>
    </source>
</evidence>
<gene>
    <name evidence="6" type="ORF">RJ639_035528</name>
</gene>
<evidence type="ECO:0000256" key="3">
    <source>
        <dbReference type="ARBA" id="ARBA00022737"/>
    </source>
</evidence>
<name>A0AA89B8J0_9ASTE</name>
<dbReference type="GO" id="GO:0005509">
    <property type="term" value="F:calcium ion binding"/>
    <property type="evidence" value="ECO:0007669"/>
    <property type="project" value="InterPro"/>
</dbReference>
<dbReference type="GO" id="GO:1990246">
    <property type="term" value="C:uniplex complex"/>
    <property type="evidence" value="ECO:0007669"/>
    <property type="project" value="TreeGrafter"/>
</dbReference>
<protein>
    <submittedName>
        <fullName evidence="6">Uncharacterized protein</fullName>
    </submittedName>
</protein>
<feature type="transmembrane region" description="Helical" evidence="5">
    <location>
        <begin position="28"/>
        <end position="52"/>
    </location>
</feature>
<dbReference type="InterPro" id="IPR039800">
    <property type="entry name" value="MICU1/2/3"/>
</dbReference>
<evidence type="ECO:0000313" key="7">
    <source>
        <dbReference type="Proteomes" id="UP001188597"/>
    </source>
</evidence>
<keyword evidence="4 5" id="KW-0472">Membrane</keyword>
<proteinExistence type="predicted"/>
<keyword evidence="3" id="KW-0677">Repeat</keyword>
<comment type="caution">
    <text evidence="6">The sequence shown here is derived from an EMBL/GenBank/DDBJ whole genome shotgun (WGS) entry which is preliminary data.</text>
</comment>
<organism evidence="6 7">
    <name type="scientific">Escallonia herrerae</name>
    <dbReference type="NCBI Taxonomy" id="1293975"/>
    <lineage>
        <taxon>Eukaryota</taxon>
        <taxon>Viridiplantae</taxon>
        <taxon>Streptophyta</taxon>
        <taxon>Embryophyta</taxon>
        <taxon>Tracheophyta</taxon>
        <taxon>Spermatophyta</taxon>
        <taxon>Magnoliopsida</taxon>
        <taxon>eudicotyledons</taxon>
        <taxon>Gunneridae</taxon>
        <taxon>Pentapetalae</taxon>
        <taxon>asterids</taxon>
        <taxon>campanulids</taxon>
        <taxon>Escalloniales</taxon>
        <taxon>Escalloniaceae</taxon>
        <taxon>Escallonia</taxon>
    </lineage>
</organism>
<accession>A0AA89B8J0</accession>
<comment type="subcellular location">
    <subcellularLocation>
        <location evidence="1">Mitochondrion inner membrane</location>
    </subcellularLocation>
</comment>
<dbReference type="Proteomes" id="UP001188597">
    <property type="component" value="Unassembled WGS sequence"/>
</dbReference>
<evidence type="ECO:0000256" key="2">
    <source>
        <dbReference type="ARBA" id="ARBA00022723"/>
    </source>
</evidence>
<dbReference type="PANTHER" id="PTHR12294:SF1">
    <property type="entry name" value="CALCIUM UPTAKE PROTEIN 1, MITOCHONDRIAL"/>
    <property type="match status" value="1"/>
</dbReference>
<dbReference type="GO" id="GO:0051560">
    <property type="term" value="P:mitochondrial calcium ion homeostasis"/>
    <property type="evidence" value="ECO:0007669"/>
    <property type="project" value="TreeGrafter"/>
</dbReference>
<dbReference type="EMBL" id="JAVXUP010000276">
    <property type="protein sequence ID" value="KAK3032235.1"/>
    <property type="molecule type" value="Genomic_DNA"/>
</dbReference>